<dbReference type="PANTHER" id="PTHR35333">
    <property type="entry name" value="BETA-LACTAMASE"/>
    <property type="match status" value="1"/>
</dbReference>
<name>A0A133S5Z3_9FIRM</name>
<dbReference type="AlphaFoldDB" id="A0A133S5Z3"/>
<evidence type="ECO:0000313" key="2">
    <source>
        <dbReference type="EMBL" id="KXA65098.1"/>
    </source>
</evidence>
<proteinExistence type="predicted"/>
<dbReference type="Proteomes" id="UP000070226">
    <property type="component" value="Unassembled WGS sequence"/>
</dbReference>
<reference evidence="2 3" key="1">
    <citation type="submission" date="2016-01" db="EMBL/GenBank/DDBJ databases">
        <authorList>
            <person name="Oliw E.H."/>
        </authorList>
    </citation>
    <scope>NUCLEOTIDE SEQUENCE [LARGE SCALE GENOMIC DNA]</scope>
    <source>
        <strain evidence="2 3">CMW7756B</strain>
    </source>
</reference>
<dbReference type="InterPro" id="IPR000871">
    <property type="entry name" value="Beta-lactam_class-A"/>
</dbReference>
<dbReference type="InterPro" id="IPR012338">
    <property type="entry name" value="Beta-lactam/transpept-like"/>
</dbReference>
<accession>A0A133S5Z3</accession>
<dbReference type="Pfam" id="PF13354">
    <property type="entry name" value="Beta-lactamase2"/>
    <property type="match status" value="1"/>
</dbReference>
<dbReference type="EMBL" id="LRQT01000013">
    <property type="protein sequence ID" value="KXA65098.1"/>
    <property type="molecule type" value="Genomic_DNA"/>
</dbReference>
<protein>
    <recommendedName>
        <fullName evidence="1">Beta-lactamase class A catalytic domain-containing protein</fullName>
    </recommendedName>
</protein>
<gene>
    <name evidence="2" type="ORF">HMPREF3233_00612</name>
</gene>
<dbReference type="GO" id="GO:0046677">
    <property type="term" value="P:response to antibiotic"/>
    <property type="evidence" value="ECO:0007669"/>
    <property type="project" value="InterPro"/>
</dbReference>
<dbReference type="GO" id="GO:0008800">
    <property type="term" value="F:beta-lactamase activity"/>
    <property type="evidence" value="ECO:0007669"/>
    <property type="project" value="InterPro"/>
</dbReference>
<evidence type="ECO:0000259" key="1">
    <source>
        <dbReference type="Pfam" id="PF13354"/>
    </source>
</evidence>
<dbReference type="InterPro" id="IPR045155">
    <property type="entry name" value="Beta-lactam_cat"/>
</dbReference>
<dbReference type="Gene3D" id="3.40.710.10">
    <property type="entry name" value="DD-peptidase/beta-lactamase superfamily"/>
    <property type="match status" value="1"/>
</dbReference>
<sequence>MIFKLQGVKLFLGLCFCIVICLDISGCNKSDSVPDASNLDNSISMQNNIDNTTNTTLSINKKNNSWGDLHLNPSESAYIYMNGESDTIQSHRVRAASMIKVYILSYLFEKIDKGEISLQDVYVLKPSDKVGGSGVLNGYESGSVLSIDTIARLMITESDNTATNILIDKLGLENINLYISTQGYKDTQLNRKMMDVNAIDKGIDNYTSAQDLGNWFLKLAAGKMASDLSNKQMIDYLVGQTDTECISAALPNRIIAHKTGELAGVYHDGGIIYNANHNDYYILVLLSDGYDSRTGTIESFRSIARQVDNKVNWK</sequence>
<organism evidence="2">
    <name type="scientific">Veillonella atypica</name>
    <dbReference type="NCBI Taxonomy" id="39777"/>
    <lineage>
        <taxon>Bacteria</taxon>
        <taxon>Bacillati</taxon>
        <taxon>Bacillota</taxon>
        <taxon>Negativicutes</taxon>
        <taxon>Veillonellales</taxon>
        <taxon>Veillonellaceae</taxon>
        <taxon>Veillonella</taxon>
    </lineage>
</organism>
<dbReference type="PANTHER" id="PTHR35333:SF3">
    <property type="entry name" value="BETA-LACTAMASE-TYPE TRANSPEPTIDASE FOLD CONTAINING PROTEIN"/>
    <property type="match status" value="1"/>
</dbReference>
<dbReference type="PATRIC" id="fig|39777.7.peg.601"/>
<dbReference type="SUPFAM" id="SSF56601">
    <property type="entry name" value="beta-lactamase/transpeptidase-like"/>
    <property type="match status" value="1"/>
</dbReference>
<dbReference type="RefSeq" id="WP_060807347.1">
    <property type="nucleotide sequence ID" value="NZ_KQ958060.1"/>
</dbReference>
<feature type="domain" description="Beta-lactamase class A catalytic" evidence="1">
    <location>
        <begin position="90"/>
        <end position="285"/>
    </location>
</feature>
<comment type="caution">
    <text evidence="2">The sequence shown here is derived from an EMBL/GenBank/DDBJ whole genome shotgun (WGS) entry which is preliminary data.</text>
</comment>
<evidence type="ECO:0000313" key="3">
    <source>
        <dbReference type="Proteomes" id="UP000070226"/>
    </source>
</evidence>
<dbReference type="GO" id="GO:0030655">
    <property type="term" value="P:beta-lactam antibiotic catabolic process"/>
    <property type="evidence" value="ECO:0007669"/>
    <property type="project" value="InterPro"/>
</dbReference>